<dbReference type="InterPro" id="IPR050358">
    <property type="entry name" value="RSE1/DDB1/CFT1"/>
</dbReference>
<evidence type="ECO:0000313" key="7">
    <source>
        <dbReference type="EMBL" id="KAK8164173.1"/>
    </source>
</evidence>
<dbReference type="Pfam" id="PF10433">
    <property type="entry name" value="Beta-prop_RSE1_1st"/>
    <property type="match status" value="1"/>
</dbReference>
<feature type="domain" description="RSE1/DDB1/CPSF1 C-terminal" evidence="4">
    <location>
        <begin position="1027"/>
        <end position="1370"/>
    </location>
</feature>
<keyword evidence="8" id="KW-1185">Reference proteome</keyword>
<dbReference type="PANTHER" id="PTHR10644">
    <property type="entry name" value="DNA REPAIR/RNA PROCESSING CPSF FAMILY"/>
    <property type="match status" value="1"/>
</dbReference>
<comment type="subcellular location">
    <subcellularLocation>
        <location evidence="1">Nucleus</location>
    </subcellularLocation>
</comment>
<dbReference type="InterPro" id="IPR036322">
    <property type="entry name" value="WD40_repeat_dom_sf"/>
</dbReference>
<evidence type="ECO:0000256" key="1">
    <source>
        <dbReference type="ARBA" id="ARBA00004123"/>
    </source>
</evidence>
<dbReference type="InterPro" id="IPR058543">
    <property type="entry name" value="Beta-prop_RSE1/DDB1/CPSF1_2nd"/>
</dbReference>
<feature type="domain" description="RSE1/DDB1/CPSF1 first beta-propeller" evidence="5">
    <location>
        <begin position="75"/>
        <end position="447"/>
    </location>
</feature>
<dbReference type="EMBL" id="JBBWUH010000006">
    <property type="protein sequence ID" value="KAK8164173.1"/>
    <property type="molecule type" value="Genomic_DNA"/>
</dbReference>
<comment type="caution">
    <text evidence="7">The sequence shown here is derived from an EMBL/GenBank/DDBJ whole genome shotgun (WGS) entry which is preliminary data.</text>
</comment>
<feature type="domain" description="RSE1/DDB1/CPSF1 second beta-propeller" evidence="6">
    <location>
        <begin position="572"/>
        <end position="957"/>
    </location>
</feature>
<evidence type="ECO:0000256" key="3">
    <source>
        <dbReference type="SAM" id="MobiDB-lite"/>
    </source>
</evidence>
<dbReference type="InterPro" id="IPR018846">
    <property type="entry name" value="Beta-prop_RSE1/DDB1/CPSF1_1st"/>
</dbReference>
<name>A0ABR1XR60_9PEZI</name>
<evidence type="ECO:0000259" key="4">
    <source>
        <dbReference type="Pfam" id="PF03178"/>
    </source>
</evidence>
<dbReference type="Proteomes" id="UP001456524">
    <property type="component" value="Unassembled WGS sequence"/>
</dbReference>
<dbReference type="Pfam" id="PF23726">
    <property type="entry name" value="Beta-prop_RSE1_2nd"/>
    <property type="match status" value="1"/>
</dbReference>
<dbReference type="SUPFAM" id="SSF50978">
    <property type="entry name" value="WD40 repeat-like"/>
    <property type="match status" value="1"/>
</dbReference>
<dbReference type="InterPro" id="IPR004871">
    <property type="entry name" value="RSE1/DDB1/CPSF1_C"/>
</dbReference>
<proteinExistence type="predicted"/>
<dbReference type="Pfam" id="PF03178">
    <property type="entry name" value="CPSF_A"/>
    <property type="match status" value="1"/>
</dbReference>
<feature type="compositionally biased region" description="Polar residues" evidence="3">
    <location>
        <begin position="210"/>
        <end position="220"/>
    </location>
</feature>
<keyword evidence="2" id="KW-0539">Nucleus</keyword>
<evidence type="ECO:0000256" key="2">
    <source>
        <dbReference type="ARBA" id="ARBA00023242"/>
    </source>
</evidence>
<evidence type="ECO:0000313" key="8">
    <source>
        <dbReference type="Proteomes" id="UP001456524"/>
    </source>
</evidence>
<organism evidence="7 8">
    <name type="scientific">Phyllosticta citrichinensis</name>
    <dbReference type="NCBI Taxonomy" id="1130410"/>
    <lineage>
        <taxon>Eukaryota</taxon>
        <taxon>Fungi</taxon>
        <taxon>Dikarya</taxon>
        <taxon>Ascomycota</taxon>
        <taxon>Pezizomycotina</taxon>
        <taxon>Dothideomycetes</taxon>
        <taxon>Dothideomycetes incertae sedis</taxon>
        <taxon>Botryosphaeriales</taxon>
        <taxon>Phyllostictaceae</taxon>
        <taxon>Phyllosticta</taxon>
    </lineage>
</organism>
<feature type="region of interest" description="Disordered" evidence="3">
    <location>
        <begin position="199"/>
        <end position="220"/>
    </location>
</feature>
<dbReference type="Gene3D" id="2.130.10.10">
    <property type="entry name" value="YVTN repeat-like/Quinoprotein amine dehydrogenase"/>
    <property type="match status" value="3"/>
</dbReference>
<dbReference type="InterPro" id="IPR015943">
    <property type="entry name" value="WD40/YVTN_repeat-like_dom_sf"/>
</dbReference>
<reference evidence="7 8" key="1">
    <citation type="journal article" date="2022" name="G3 (Bethesda)">
        <title>Enemy or ally: a genomic approach to elucidate the lifestyle of Phyllosticta citrichinaensis.</title>
        <authorList>
            <person name="Buijs V.A."/>
            <person name="Groenewald J.Z."/>
            <person name="Haridas S."/>
            <person name="LaButti K.M."/>
            <person name="Lipzen A."/>
            <person name="Martin F.M."/>
            <person name="Barry K."/>
            <person name="Grigoriev I.V."/>
            <person name="Crous P.W."/>
            <person name="Seidl M.F."/>
        </authorList>
    </citation>
    <scope>NUCLEOTIDE SEQUENCE [LARGE SCALE GENOMIC DNA]</scope>
    <source>
        <strain evidence="7 8">CBS 129764</strain>
    </source>
</reference>
<gene>
    <name evidence="7" type="ORF">IWX90DRAFT_436168</name>
</gene>
<evidence type="ECO:0000259" key="6">
    <source>
        <dbReference type="Pfam" id="PF23726"/>
    </source>
</evidence>
<protein>
    <submittedName>
        <fullName evidence="7">CPSF A subunit region-domain-containing protein</fullName>
    </submittedName>
</protein>
<sequence length="1415" mass="154221">MQVYTELTPPTAVSHAVNIDFLGPKSHNLVVAKSSLLQVFELKSVVTEANKDAQFQFSSAAPEAGEPADMFVQRTEHTTKLVLVAEYPLAGTVISMARIKALETKSGGDALLVAFRNAKMSLIEWDPQNHGISTVSIHYYEGDELQGAPWDADPSQYHNFLAADPNSRCAALKFGARHLAILPFRQLGDDLVEGDYDPDFDEPMEEASAPQGQATNEDGTAQTPYRASFTLSLPQIDPTLTHPVHLDFLHEYREPTFGIISAPKAMAASLLYERKDALTYTVFTLDLEEKASTALLSVPGLPYDTHQVVPLPLPVGGALLIGANQLIHVDQAGKTNAVAVNDFAKQCSSFPMADQSDLGMRLEGCRIEQLSSETGDLLVVLKDGALAIASFKLDGRSVSGLSLQRVGQDKGGLVLATAASCATSLGRNRMFIGSEEGDSVVVGWTRKTAQLSRKRSHAEMLADDADLSFDEEDLEDDDDLYGDGATTTKAANNSAELNDPGNYTFRIHDFLPSLAPIKDIAHASHKTRDLSSSTFAKSEDHVDLVMATGMDKAGAIAVVRREIDPVVLRKGQLSNARAVWSIHAKKPAPEGIEFAGKDDAEAKLSADVDYDQLLIVSRLNSAGGEEETAIFNITAAGFEENDKGEFERQDAATIDVGTIAAGTRIVQVLKGEIRSYNSELGLEQMLAMEDENDQELRIISTSFCDPYILVHREDSSVIILQADSNGEMEEIDRGDAVLSTKWLSGCIHRSASTGDKPLVYLLSAEGGLHVFDPSDFSDPVQVVTSLCFLPAYLTADYTPRRSSAKATLTEILMAELGDNVYKSSYLIVRTSSNDIVLYQPYHHPSQGSDQPFASSLRWLKVPQPKLPEFSEEPSLEAEDIAFGRESILTALPNVGGYSTAFMTGTSPSFILKEAASMPRVIKLEAKAVKCVGGFHTADIERGFAVVDQNGNMQVCQLPKGCRYGDVGWVVRKIPMGQDVQNLCYHPGKDILAVGLAEKEDFSMPDDEHHPEWRDEDITFKPQVEHGMVKIFETDNYTEIDRFGLESTEAVLTIKVLNLEVNEMTHERKALICVGTGFTRGEDLPSRGCVYVFEIINVVPEPGRPETNRKLKLVSKEEVRGPVTAITQVGSQGFLLMTQGQKCMVRGLKEDGTLLPVAFMDMQCYVTVAKELAGTGMLIFGDVAKGLWFSGYTEDPYKMILFGKSRTRMEVMTADFLPHGKELFMIAADADGDLHVLQYDPDHPKSVSGARLLHKSTFHTGHYVTTMTLLPSTLSPTPTQADTSGALINDAMDIDNDNGSKPGVPVTHQILITTQTGALSLITAVDEQMYRRLTALQTFLTASLDYHCGLNPRAYRAVESEGFGSRGIVDAGLGLLGRWAELPSGRRAEGCAKVGVEEWVVRSDLEFVGGRGLGYL</sequence>
<evidence type="ECO:0000259" key="5">
    <source>
        <dbReference type="Pfam" id="PF10433"/>
    </source>
</evidence>
<accession>A0ABR1XR60</accession>